<organism evidence="1 2">
    <name type="scientific">Chaenocephalus aceratus</name>
    <name type="common">Blackfin icefish</name>
    <name type="synonym">Chaenichthys aceratus</name>
    <dbReference type="NCBI Taxonomy" id="36190"/>
    <lineage>
        <taxon>Eukaryota</taxon>
        <taxon>Metazoa</taxon>
        <taxon>Chordata</taxon>
        <taxon>Craniata</taxon>
        <taxon>Vertebrata</taxon>
        <taxon>Euteleostomi</taxon>
        <taxon>Actinopterygii</taxon>
        <taxon>Neopterygii</taxon>
        <taxon>Teleostei</taxon>
        <taxon>Neoteleostei</taxon>
        <taxon>Acanthomorphata</taxon>
        <taxon>Eupercaria</taxon>
        <taxon>Perciformes</taxon>
        <taxon>Notothenioidei</taxon>
        <taxon>Channichthyidae</taxon>
        <taxon>Chaenocephalus</taxon>
    </lineage>
</organism>
<dbReference type="Proteomes" id="UP001057452">
    <property type="component" value="Chromosome 4"/>
</dbReference>
<reference evidence="1" key="1">
    <citation type="submission" date="2022-05" db="EMBL/GenBank/DDBJ databases">
        <title>Chromosome-level genome of Chaenocephalus aceratus.</title>
        <authorList>
            <person name="Park H."/>
        </authorList>
    </citation>
    <scope>NUCLEOTIDE SEQUENCE</scope>
    <source>
        <strain evidence="1">KU_202001</strain>
    </source>
</reference>
<feature type="non-terminal residue" evidence="1">
    <location>
        <position position="1"/>
    </location>
</feature>
<evidence type="ECO:0000313" key="1">
    <source>
        <dbReference type="EMBL" id="KAI4829245.1"/>
    </source>
</evidence>
<comment type="caution">
    <text evidence="1">The sequence shown here is derived from an EMBL/GenBank/DDBJ whole genome shotgun (WGS) entry which is preliminary data.</text>
</comment>
<proteinExistence type="predicted"/>
<accession>A0ACB9XPM8</accession>
<keyword evidence="2" id="KW-1185">Reference proteome</keyword>
<gene>
    <name evidence="1" type="ORF">KUCAC02_023301</name>
</gene>
<name>A0ACB9XPM8_CHAAC</name>
<sequence length="184" mass="20162">ALLWPSCLSALWPELQRKTLRAPGIQTALLEVPPSPQPSSISLSLTHTHNLPAKPEPPTVALLLIRPHASSALSAAKQDHNMGLSLPQQQALHYYSLAWLTPGLPAVHRHRKSHFGSQTDGPNTRKWHGTATPLLQVLGGCEICLPPSTENIPPLLHLTLKKCNIRVWAALRVLYKKLDVLILG</sequence>
<evidence type="ECO:0000313" key="2">
    <source>
        <dbReference type="Proteomes" id="UP001057452"/>
    </source>
</evidence>
<dbReference type="EMBL" id="CM043788">
    <property type="protein sequence ID" value="KAI4829245.1"/>
    <property type="molecule type" value="Genomic_DNA"/>
</dbReference>
<feature type="non-terminal residue" evidence="1">
    <location>
        <position position="184"/>
    </location>
</feature>
<protein>
    <submittedName>
        <fullName evidence="1">Uncharacterized protein</fullName>
    </submittedName>
</protein>